<dbReference type="InterPro" id="IPR032527">
    <property type="entry name" value="DUF4959"/>
</dbReference>
<accession>A0A1W2DWT3</accession>
<proteinExistence type="predicted"/>
<reference evidence="4 5" key="1">
    <citation type="submission" date="2017-04" db="EMBL/GenBank/DDBJ databases">
        <authorList>
            <person name="Afonso C.L."/>
            <person name="Miller P.J."/>
            <person name="Scott M.A."/>
            <person name="Spackman E."/>
            <person name="Goraichik I."/>
            <person name="Dimitrov K.M."/>
            <person name="Suarez D.L."/>
            <person name="Swayne D.E."/>
        </authorList>
    </citation>
    <scope>NUCLEOTIDE SEQUENCE [LARGE SCALE GENOMIC DNA]</scope>
    <source>
        <strain evidence="4 5">DSM 19625</strain>
    </source>
</reference>
<feature type="domain" description="DUF4959" evidence="1">
    <location>
        <begin position="19"/>
        <end position="124"/>
    </location>
</feature>
<dbReference type="SUPFAM" id="SSF49785">
    <property type="entry name" value="Galactose-binding domain-like"/>
    <property type="match status" value="1"/>
</dbReference>
<gene>
    <name evidence="4" type="ORF">SAMN04488101_108229</name>
</gene>
<dbReference type="InterPro" id="IPR032164">
    <property type="entry name" value="DUF5000"/>
</dbReference>
<evidence type="ECO:0000313" key="4">
    <source>
        <dbReference type="EMBL" id="SMD01924.1"/>
    </source>
</evidence>
<sequence length="396" mass="44078">MKKLNIFLIFLFVTGFIFSCKHEGLDREPLFDNKTKPSPVTNIKITNVEGGAIITYDVHADPSILYVQADYSVNDKVSRQAKSSYYSDTLMVGGFAKAGPYKVILHSISRSEIKSDPIEITVNPLTPSYITVGKSLKLLADFGGVNVSYENPTESDLGVVVIIDSLDSFEYLDTKYTKESKGNFSVRGLPTKERTFGTYIRDRWGNKSDTVYAKLSPLREVELDRAKIAGLYLPGDMTGCCGSSLSVPLSNTGASDWCLYGITLPDTKFPSRITYDLGKTIKMSRFKLWFRVNGIAEFANGTPKTFKLYGSNNPNPDGTLDATWTQLGGLYELKKPSGLPYGKRNAEDDAAKYEGFEFVLPLPAQPIRYWRFVLVSNYSQSLAMEVACLKFWGDPQ</sequence>
<organism evidence="4 5">
    <name type="scientific">Pedobacter nyackensis</name>
    <dbReference type="NCBI Taxonomy" id="475255"/>
    <lineage>
        <taxon>Bacteria</taxon>
        <taxon>Pseudomonadati</taxon>
        <taxon>Bacteroidota</taxon>
        <taxon>Sphingobacteriia</taxon>
        <taxon>Sphingobacteriales</taxon>
        <taxon>Sphingobacteriaceae</taxon>
        <taxon>Pedobacter</taxon>
    </lineage>
</organism>
<dbReference type="Pfam" id="PF17166">
    <property type="entry name" value="DUF5126"/>
    <property type="match status" value="1"/>
</dbReference>
<dbReference type="Proteomes" id="UP000192678">
    <property type="component" value="Unassembled WGS sequence"/>
</dbReference>
<dbReference type="InterPro" id="IPR033431">
    <property type="entry name" value="DUF5126"/>
</dbReference>
<evidence type="ECO:0000259" key="1">
    <source>
        <dbReference type="Pfam" id="PF16323"/>
    </source>
</evidence>
<dbReference type="PROSITE" id="PS51257">
    <property type="entry name" value="PROKAR_LIPOPROTEIN"/>
    <property type="match status" value="1"/>
</dbReference>
<dbReference type="EMBL" id="FWYB01000008">
    <property type="protein sequence ID" value="SMD01924.1"/>
    <property type="molecule type" value="Genomic_DNA"/>
</dbReference>
<evidence type="ECO:0008006" key="6">
    <source>
        <dbReference type="Google" id="ProtNLM"/>
    </source>
</evidence>
<protein>
    <recommendedName>
        <fullName evidence="6">DUF4959 domain-containing protein</fullName>
    </recommendedName>
</protein>
<dbReference type="Pfam" id="PF16391">
    <property type="entry name" value="DUF5000"/>
    <property type="match status" value="1"/>
</dbReference>
<dbReference type="Gene3D" id="2.60.120.260">
    <property type="entry name" value="Galactose-binding domain-like"/>
    <property type="match status" value="1"/>
</dbReference>
<dbReference type="OrthoDB" id="621114at2"/>
<evidence type="ECO:0000259" key="2">
    <source>
        <dbReference type="Pfam" id="PF16391"/>
    </source>
</evidence>
<dbReference type="InterPro" id="IPR008979">
    <property type="entry name" value="Galactose-bd-like_sf"/>
</dbReference>
<evidence type="ECO:0000259" key="3">
    <source>
        <dbReference type="Pfam" id="PF17166"/>
    </source>
</evidence>
<keyword evidence="5" id="KW-1185">Reference proteome</keyword>
<dbReference type="AlphaFoldDB" id="A0A1W2DWT3"/>
<dbReference type="STRING" id="475255.SAMN04488101_108229"/>
<dbReference type="Pfam" id="PF16323">
    <property type="entry name" value="DUF4959"/>
    <property type="match status" value="1"/>
</dbReference>
<name>A0A1W2DWT3_9SPHI</name>
<dbReference type="RefSeq" id="WP_159452672.1">
    <property type="nucleotide sequence ID" value="NZ_FWYB01000008.1"/>
</dbReference>
<evidence type="ECO:0000313" key="5">
    <source>
        <dbReference type="Proteomes" id="UP000192678"/>
    </source>
</evidence>
<feature type="domain" description="DUF5000" evidence="2">
    <location>
        <begin position="263"/>
        <end position="393"/>
    </location>
</feature>
<feature type="domain" description="DUF5126" evidence="3">
    <location>
        <begin position="125"/>
        <end position="225"/>
    </location>
</feature>